<dbReference type="CDD" id="cd00154">
    <property type="entry name" value="Rab"/>
    <property type="match status" value="1"/>
</dbReference>
<dbReference type="SUPFAM" id="SSF52540">
    <property type="entry name" value="P-loop containing nucleoside triphosphate hydrolases"/>
    <property type="match status" value="1"/>
</dbReference>
<dbReference type="EMBL" id="CAJNOV010005201">
    <property type="protein sequence ID" value="CAF1200936.1"/>
    <property type="molecule type" value="Genomic_DNA"/>
</dbReference>
<accession>A0A814WDV9</accession>
<dbReference type="InterPro" id="IPR027417">
    <property type="entry name" value="P-loop_NTPase"/>
</dbReference>
<dbReference type="Proteomes" id="UP000663855">
    <property type="component" value="Unassembled WGS sequence"/>
</dbReference>
<dbReference type="GO" id="GO:0005525">
    <property type="term" value="F:GTP binding"/>
    <property type="evidence" value="ECO:0007669"/>
    <property type="project" value="InterPro"/>
</dbReference>
<dbReference type="Gene3D" id="3.40.50.300">
    <property type="entry name" value="P-loop containing nucleotide triphosphate hydrolases"/>
    <property type="match status" value="1"/>
</dbReference>
<evidence type="ECO:0000313" key="3">
    <source>
        <dbReference type="EMBL" id="CAF1200936.1"/>
    </source>
</evidence>
<dbReference type="SMART" id="SM00175">
    <property type="entry name" value="RAB"/>
    <property type="match status" value="1"/>
</dbReference>
<dbReference type="GO" id="GO:0003924">
    <property type="term" value="F:GTPase activity"/>
    <property type="evidence" value="ECO:0007669"/>
    <property type="project" value="InterPro"/>
</dbReference>
<gene>
    <name evidence="3" type="ORF">CJN711_LOCUS12014</name>
</gene>
<comment type="caution">
    <text evidence="3">The sequence shown here is derived from an EMBL/GenBank/DDBJ whole genome shotgun (WGS) entry which is preliminary data.</text>
</comment>
<proteinExistence type="inferred from homology"/>
<dbReference type="SMART" id="SM00174">
    <property type="entry name" value="RHO"/>
    <property type="match status" value="1"/>
</dbReference>
<evidence type="ECO:0000313" key="4">
    <source>
        <dbReference type="Proteomes" id="UP000663855"/>
    </source>
</evidence>
<dbReference type="PRINTS" id="PR00449">
    <property type="entry name" value="RASTRNSFRMNG"/>
</dbReference>
<dbReference type="InterPro" id="IPR005225">
    <property type="entry name" value="Small_GTP-bd"/>
</dbReference>
<evidence type="ECO:0000256" key="1">
    <source>
        <dbReference type="ARBA" id="ARBA00006270"/>
    </source>
</evidence>
<organism evidence="3 4">
    <name type="scientific">Rotaria magnacalcarata</name>
    <dbReference type="NCBI Taxonomy" id="392030"/>
    <lineage>
        <taxon>Eukaryota</taxon>
        <taxon>Metazoa</taxon>
        <taxon>Spiralia</taxon>
        <taxon>Gnathifera</taxon>
        <taxon>Rotifera</taxon>
        <taxon>Eurotatoria</taxon>
        <taxon>Bdelloidea</taxon>
        <taxon>Philodinida</taxon>
        <taxon>Philodinidae</taxon>
        <taxon>Rotaria</taxon>
    </lineage>
</organism>
<dbReference type="SMART" id="SM00173">
    <property type="entry name" value="RAS"/>
    <property type="match status" value="1"/>
</dbReference>
<protein>
    <submittedName>
        <fullName evidence="3">Uncharacterized protein</fullName>
    </submittedName>
</protein>
<dbReference type="PROSITE" id="PS51421">
    <property type="entry name" value="RAS"/>
    <property type="match status" value="1"/>
</dbReference>
<dbReference type="PROSITE" id="PS51419">
    <property type="entry name" value="RAB"/>
    <property type="match status" value="1"/>
</dbReference>
<name>A0A814WDV9_9BILA</name>
<dbReference type="NCBIfam" id="TIGR00231">
    <property type="entry name" value="small_GTP"/>
    <property type="match status" value="1"/>
</dbReference>
<dbReference type="PANTHER" id="PTHR47978">
    <property type="match status" value="1"/>
</dbReference>
<comment type="similarity">
    <text evidence="1">Belongs to the small GTPase superfamily. Rab family.</text>
</comment>
<evidence type="ECO:0000256" key="2">
    <source>
        <dbReference type="ARBA" id="ARBA00022741"/>
    </source>
</evidence>
<dbReference type="AlphaFoldDB" id="A0A814WDV9"/>
<keyword evidence="2" id="KW-0547">Nucleotide-binding</keyword>
<dbReference type="FunFam" id="3.40.50.300:FF:001329">
    <property type="entry name" value="Small GTP-binding protein, putative"/>
    <property type="match status" value="1"/>
</dbReference>
<sequence length="303" mass="34819">MVTNRSAHVNPGFIIDYNATSSLCSIRKISNEQDSHNNNLIRRRPMSNGNNDKLFDVKYKVLLLGDTLVGKTSLQRFIARKDFCSAVGSTIGMDFINRVIPVEKAKVNLQIWDTAGQKNFRTIGKSYYTLTKAFVLVYDVTTEETFDLIQQFSQLIEETGLDVERRYLVANKIDLVLNRQVDEETGRRFALRNSMVYFETSCKTGENIQELFEQIASDLVHQHDPKIFEFHKPMKDNFAFSYHTSAVANPQINDRTTEQIKKSKKKRNIFSSLSYESANEKNGFNFRSFILCCKPKKTTATND</sequence>
<reference evidence="3" key="1">
    <citation type="submission" date="2021-02" db="EMBL/GenBank/DDBJ databases">
        <authorList>
            <person name="Nowell W R."/>
        </authorList>
    </citation>
    <scope>NUCLEOTIDE SEQUENCE</scope>
</reference>
<dbReference type="SMART" id="SM00177">
    <property type="entry name" value="ARF"/>
    <property type="match status" value="1"/>
</dbReference>
<dbReference type="InterPro" id="IPR001806">
    <property type="entry name" value="Small_GTPase"/>
</dbReference>
<dbReference type="Pfam" id="PF00071">
    <property type="entry name" value="Ras"/>
    <property type="match status" value="1"/>
</dbReference>